<keyword evidence="4" id="KW-0418">Kinase</keyword>
<dbReference type="EMBL" id="QHKS01000050">
    <property type="protein sequence ID" value="RDJ97615.1"/>
    <property type="molecule type" value="Genomic_DNA"/>
</dbReference>
<protein>
    <recommendedName>
        <fullName evidence="2">histidine kinase</fullName>
        <ecNumber evidence="2">2.7.13.3</ecNumber>
    </recommendedName>
</protein>
<evidence type="ECO:0000259" key="6">
    <source>
        <dbReference type="PROSITE" id="PS50109"/>
    </source>
</evidence>
<dbReference type="PANTHER" id="PTHR43711:SF28">
    <property type="entry name" value="SENSOR HISTIDINE KINASE YXDK"/>
    <property type="match status" value="1"/>
</dbReference>
<comment type="caution">
    <text evidence="7">The sequence shown here is derived from an EMBL/GenBank/DDBJ whole genome shotgun (WGS) entry which is preliminary data.</text>
</comment>
<dbReference type="SMART" id="SM00387">
    <property type="entry name" value="HATPase_c"/>
    <property type="match status" value="1"/>
</dbReference>
<dbReference type="OrthoDB" id="9782655at2"/>
<name>A0A370MW86_9BURK</name>
<evidence type="ECO:0000256" key="1">
    <source>
        <dbReference type="ARBA" id="ARBA00000085"/>
    </source>
</evidence>
<dbReference type="PRINTS" id="PR00344">
    <property type="entry name" value="BCTRLSENSOR"/>
</dbReference>
<dbReference type="InterPro" id="IPR025847">
    <property type="entry name" value="MEDS_domain"/>
</dbReference>
<dbReference type="Pfam" id="PF14417">
    <property type="entry name" value="MEDS"/>
    <property type="match status" value="1"/>
</dbReference>
<dbReference type="PROSITE" id="PS50109">
    <property type="entry name" value="HIS_KIN"/>
    <property type="match status" value="1"/>
</dbReference>
<dbReference type="InterPro" id="IPR036890">
    <property type="entry name" value="HATPase_C_sf"/>
</dbReference>
<gene>
    <name evidence="7" type="ORF">DLM46_36935</name>
</gene>
<dbReference type="Pfam" id="PF02518">
    <property type="entry name" value="HATPase_c"/>
    <property type="match status" value="1"/>
</dbReference>
<sequence>MTTGSRKSGFAALGPISWGTHLCHFYESRSELLSVTADFLHAGLANREAAVWVAPALLGPDKARYMLTRTAPALTEYVDSGQLRIIDGAQLYARPKSGFDGGATVGLWSTAINEALGRGFEGLRVAGDAVCNETTDWAALLDYEAALKQRLAARPIIGLCTYCVQRLRAAQTREIERLHDAMIEPPQAEPVQWPRAQGGAQSVPHARIATADEQTDDEAKQSAIGPMIGHEIRDALTPLGLIARLLNVQYGHDEQLARYALLLSRQANLLGQLAQQLMEQPVNAQRASTDEPVVEAPACQLPDTPHTPHTPLTRAVHPDCVDIGDLLAHCIQVAEAGVPAHAPIRLTESSAPLRVQGDFGKLTQVFVNLMLNSLKYSAATDAVKVMAARAGRYCYVSVRDNGAGIAPGELATIFKPYARGLAGRAQAADGLGLGLSVARDIVTDHGGTVAAFSGGPGAGSEFVVRLPLASVAVTAQPAAHTPETEADRAVCAAPAAPGVPG</sequence>
<evidence type="ECO:0000313" key="7">
    <source>
        <dbReference type="EMBL" id="RDJ97615.1"/>
    </source>
</evidence>
<dbReference type="SUPFAM" id="SSF55874">
    <property type="entry name" value="ATPase domain of HSP90 chaperone/DNA topoisomerase II/histidine kinase"/>
    <property type="match status" value="1"/>
</dbReference>
<dbReference type="Proteomes" id="UP000254875">
    <property type="component" value="Unassembled WGS sequence"/>
</dbReference>
<evidence type="ECO:0000256" key="4">
    <source>
        <dbReference type="ARBA" id="ARBA00022777"/>
    </source>
</evidence>
<dbReference type="Gene3D" id="3.30.565.10">
    <property type="entry name" value="Histidine kinase-like ATPase, C-terminal domain"/>
    <property type="match status" value="1"/>
</dbReference>
<evidence type="ECO:0000256" key="2">
    <source>
        <dbReference type="ARBA" id="ARBA00012438"/>
    </source>
</evidence>
<feature type="domain" description="Histidine kinase" evidence="6">
    <location>
        <begin position="227"/>
        <end position="470"/>
    </location>
</feature>
<dbReference type="InterPro" id="IPR003594">
    <property type="entry name" value="HATPase_dom"/>
</dbReference>
<dbReference type="InterPro" id="IPR050736">
    <property type="entry name" value="Sensor_HK_Regulatory"/>
</dbReference>
<keyword evidence="5" id="KW-0902">Two-component regulatory system</keyword>
<dbReference type="InterPro" id="IPR004358">
    <property type="entry name" value="Sig_transdc_His_kin-like_C"/>
</dbReference>
<proteinExistence type="predicted"/>
<accession>A0A370MW86</accession>
<dbReference type="AlphaFoldDB" id="A0A370MW86"/>
<evidence type="ECO:0000256" key="3">
    <source>
        <dbReference type="ARBA" id="ARBA00022679"/>
    </source>
</evidence>
<dbReference type="GO" id="GO:0004673">
    <property type="term" value="F:protein histidine kinase activity"/>
    <property type="evidence" value="ECO:0007669"/>
    <property type="project" value="UniProtKB-EC"/>
</dbReference>
<evidence type="ECO:0000256" key="5">
    <source>
        <dbReference type="ARBA" id="ARBA00023012"/>
    </source>
</evidence>
<keyword evidence="8" id="KW-1185">Reference proteome</keyword>
<dbReference type="CDD" id="cd00075">
    <property type="entry name" value="HATPase"/>
    <property type="match status" value="1"/>
</dbReference>
<dbReference type="EC" id="2.7.13.3" evidence="2"/>
<comment type="catalytic activity">
    <reaction evidence="1">
        <text>ATP + protein L-histidine = ADP + protein N-phospho-L-histidine.</text>
        <dbReference type="EC" id="2.7.13.3"/>
    </reaction>
</comment>
<dbReference type="PANTHER" id="PTHR43711">
    <property type="entry name" value="TWO-COMPONENT HISTIDINE KINASE"/>
    <property type="match status" value="1"/>
</dbReference>
<dbReference type="RefSeq" id="WP_115109598.1">
    <property type="nucleotide sequence ID" value="NZ_QHKS01000050.1"/>
</dbReference>
<reference evidence="8" key="1">
    <citation type="submission" date="2018-05" db="EMBL/GenBank/DDBJ databases">
        <authorList>
            <person name="Feng T."/>
        </authorList>
    </citation>
    <scope>NUCLEOTIDE SEQUENCE [LARGE SCALE GENOMIC DNA]</scope>
    <source>
        <strain evidence="8">S27</strain>
    </source>
</reference>
<dbReference type="GO" id="GO:0000160">
    <property type="term" value="P:phosphorelay signal transduction system"/>
    <property type="evidence" value="ECO:0007669"/>
    <property type="project" value="UniProtKB-KW"/>
</dbReference>
<evidence type="ECO:0000313" key="8">
    <source>
        <dbReference type="Proteomes" id="UP000254875"/>
    </source>
</evidence>
<keyword evidence="3" id="KW-0808">Transferase</keyword>
<dbReference type="InterPro" id="IPR005467">
    <property type="entry name" value="His_kinase_dom"/>
</dbReference>
<organism evidence="7 8">
    <name type="scientific">Paraburkholderia lacunae</name>
    <dbReference type="NCBI Taxonomy" id="2211104"/>
    <lineage>
        <taxon>Bacteria</taxon>
        <taxon>Pseudomonadati</taxon>
        <taxon>Pseudomonadota</taxon>
        <taxon>Betaproteobacteria</taxon>
        <taxon>Burkholderiales</taxon>
        <taxon>Burkholderiaceae</taxon>
        <taxon>Paraburkholderia</taxon>
    </lineage>
</organism>